<dbReference type="WBParaSite" id="MBELARI_LOCUS14146">
    <property type="protein sequence ID" value="MBELARI_LOCUS14146"/>
    <property type="gene ID" value="MBELARI_LOCUS14146"/>
</dbReference>
<organism evidence="1 2">
    <name type="scientific">Mesorhabditis belari</name>
    <dbReference type="NCBI Taxonomy" id="2138241"/>
    <lineage>
        <taxon>Eukaryota</taxon>
        <taxon>Metazoa</taxon>
        <taxon>Ecdysozoa</taxon>
        <taxon>Nematoda</taxon>
        <taxon>Chromadorea</taxon>
        <taxon>Rhabditida</taxon>
        <taxon>Rhabditina</taxon>
        <taxon>Rhabditomorpha</taxon>
        <taxon>Rhabditoidea</taxon>
        <taxon>Rhabditidae</taxon>
        <taxon>Mesorhabditinae</taxon>
        <taxon>Mesorhabditis</taxon>
    </lineage>
</organism>
<keyword evidence="1" id="KW-1185">Reference proteome</keyword>
<name>A0AAF3EJF2_9BILA</name>
<evidence type="ECO:0000313" key="2">
    <source>
        <dbReference type="WBParaSite" id="MBELARI_LOCUS14146"/>
    </source>
</evidence>
<evidence type="ECO:0000313" key="1">
    <source>
        <dbReference type="Proteomes" id="UP000887575"/>
    </source>
</evidence>
<dbReference type="AlphaFoldDB" id="A0AAF3EJF2"/>
<sequence>MTTPFKTHDGQTELGDMIEWQNGDFCKESYNFPVDSTLIGDLYITVFQFDFGCLDIGGCYPDSKLFDPKMKRITPCKYVEQGPYESVAKYCDVVKNSGEGLYTMQITAMGGGLEQCFLLRSAQISQFLPNRSQCSDNSRSRWRICDVSSR</sequence>
<dbReference type="Proteomes" id="UP000887575">
    <property type="component" value="Unassembled WGS sequence"/>
</dbReference>
<reference evidence="2" key="1">
    <citation type="submission" date="2024-02" db="UniProtKB">
        <authorList>
            <consortium name="WormBaseParasite"/>
        </authorList>
    </citation>
    <scope>IDENTIFICATION</scope>
</reference>
<accession>A0AAF3EJF2</accession>
<protein>
    <submittedName>
        <fullName evidence="2">Uncharacterized protein</fullName>
    </submittedName>
</protein>
<proteinExistence type="predicted"/>